<dbReference type="Proteomes" id="UP001220225">
    <property type="component" value="Unassembled WGS sequence"/>
</dbReference>
<dbReference type="RefSeq" id="WP_273576970.1">
    <property type="nucleotide sequence ID" value="NZ_JAQRFN010000029.1"/>
</dbReference>
<sequence>MKPSRSLHLNILKSEYIKEMEKDEINYVHGTNSAALLGIFRFNALLPMKDLMEEHWFARYKNRAFHSGEHGNTIWSYKASRYHNQIDEPDRYRACDGISLYKVGDVKQCVNYAKYRMNNGANISVILGFKIEHPESTIVYLEGEHPFFRGRLSIYFLKKIYVPPGKAEVIKNLLIRYGNEENIYKVKESNVFINV</sequence>
<evidence type="ECO:0000313" key="1">
    <source>
        <dbReference type="EMBL" id="MDC9598437.1"/>
    </source>
</evidence>
<dbReference type="EMBL" id="JAQRFN010000029">
    <property type="protein sequence ID" value="MDC9598437.1"/>
    <property type="molecule type" value="Genomic_DNA"/>
</dbReference>
<reference evidence="1 2" key="1">
    <citation type="submission" date="2023-02" db="EMBL/GenBank/DDBJ databases">
        <title>Entomopathogenic bacteria.</title>
        <authorList>
            <person name="Machado R.A."/>
        </authorList>
    </citation>
    <scope>NUCLEOTIDE SEQUENCE [LARGE SCALE GENOMIC DNA]</scope>
    <source>
        <strain evidence="1 2">XENO-2</strain>
    </source>
</reference>
<keyword evidence="2" id="KW-1185">Reference proteome</keyword>
<comment type="caution">
    <text evidence="1">The sequence shown here is derived from an EMBL/GenBank/DDBJ whole genome shotgun (WGS) entry which is preliminary data.</text>
</comment>
<evidence type="ECO:0000313" key="2">
    <source>
        <dbReference type="Proteomes" id="UP001220225"/>
    </source>
</evidence>
<organism evidence="1 2">
    <name type="scientific">Xenorhabdus anantnagensis</name>
    <dbReference type="NCBI Taxonomy" id="3025875"/>
    <lineage>
        <taxon>Bacteria</taxon>
        <taxon>Pseudomonadati</taxon>
        <taxon>Pseudomonadota</taxon>
        <taxon>Gammaproteobacteria</taxon>
        <taxon>Enterobacterales</taxon>
        <taxon>Morganellaceae</taxon>
        <taxon>Xenorhabdus</taxon>
    </lineage>
</organism>
<gene>
    <name evidence="1" type="ORF">PSI14_16695</name>
</gene>
<proteinExistence type="predicted"/>
<accession>A0ABT5LVH8</accession>
<name>A0ABT5LVH8_9GAMM</name>
<protein>
    <submittedName>
        <fullName evidence="1">Uncharacterized protein</fullName>
    </submittedName>
</protein>